<dbReference type="Pfam" id="PF08479">
    <property type="entry name" value="POTRA_2"/>
    <property type="match status" value="1"/>
</dbReference>
<dbReference type="InterPro" id="IPR051544">
    <property type="entry name" value="TPS_OM_transporter"/>
</dbReference>
<dbReference type="InterPro" id="IPR027282">
    <property type="entry name" value="TPS"/>
</dbReference>
<evidence type="ECO:0000259" key="6">
    <source>
        <dbReference type="Pfam" id="PF17287"/>
    </source>
</evidence>
<evidence type="ECO:0000259" key="4">
    <source>
        <dbReference type="Pfam" id="PF03865"/>
    </source>
</evidence>
<dbReference type="PIRSF" id="PIRSF029745">
    <property type="entry name" value="FhaC"/>
    <property type="match status" value="1"/>
</dbReference>
<dbReference type="GO" id="GO:0046819">
    <property type="term" value="P:protein secretion by the type V secretion system"/>
    <property type="evidence" value="ECO:0007669"/>
    <property type="project" value="TreeGrafter"/>
</dbReference>
<proteinExistence type="predicted"/>
<dbReference type="GO" id="GO:0008320">
    <property type="term" value="F:protein transmembrane transporter activity"/>
    <property type="evidence" value="ECO:0007669"/>
    <property type="project" value="TreeGrafter"/>
</dbReference>
<keyword evidence="2" id="KW-0812">Transmembrane</keyword>
<keyword evidence="1" id="KW-1134">Transmembrane beta strand</keyword>
<accession>A0AAD0TTG9</accession>
<dbReference type="InterPro" id="IPR005565">
    <property type="entry name" value="Hemolysn_activator_HlyB_C"/>
</dbReference>
<dbReference type="AlphaFoldDB" id="A0AAD0TTG9"/>
<evidence type="ECO:0000256" key="3">
    <source>
        <dbReference type="ARBA" id="ARBA00023237"/>
    </source>
</evidence>
<evidence type="ECO:0000256" key="1">
    <source>
        <dbReference type="ARBA" id="ARBA00022452"/>
    </source>
</evidence>
<keyword evidence="3" id="KW-0998">Cell outer membrane</keyword>
<feature type="domain" description="Polypeptide-transport-associated ShlB-type" evidence="5">
    <location>
        <begin position="70"/>
        <end position="143"/>
    </location>
</feature>
<dbReference type="Pfam" id="PF17287">
    <property type="entry name" value="POTRA_3"/>
    <property type="match status" value="1"/>
</dbReference>
<dbReference type="KEGG" id="acre:ACRYA_1310"/>
<dbReference type="InterPro" id="IPR013686">
    <property type="entry name" value="Polypept-transport_assoc_ShlB"/>
</dbReference>
<sequence>MKYLIILILFINIICAQTPTDIVNQQIKDFEQKRIFEQQKDNQPQLNEKSFEKNIIKIDDDTIEENCINIETIIIKDVTVFEDDYFENIIKPYLKKCNGMKNLSNLRDKITNRYINRGFITSKAYLKAQDLSKNGLEIDVLEGKIEEIKTKGLNSSNLYINYKDRVLNIKDLEVAIMQSERLNSQELDLQLLPASKIGYSIINIENLSTQNPYYGNIGLNNFGTEYTGKYQIYSNLNYENLFEISDILSLNLNSTDYALKTNNKTFGTSINYSFPIEKLLFNLFYSYSNYKQINSDYFGNDFQSNGDNYSYGIELDYKVFHNLNNNFSFIINYEDRTTKNYLNEVKLDLQSYTTNPFGFGYKHSYKSNSFDFYSKLLYHKGIGGKKEEFANQEKYFEKATLDFGFNKYFDTLNRLQYSLFLRGQYSKNNLFGTEEISVGGIYSVRGFNKTGLSGNKGFYARNELSQRYDLNEFIFMPYIGFDYGFVDKNIYSMGGEITGGAIGSRVYWKKINFELLYNTPIKDTEDTKDKSSDFVGFNLVYNF</sequence>
<dbReference type="Gene3D" id="3.10.20.310">
    <property type="entry name" value="membrane protein fhac"/>
    <property type="match status" value="1"/>
</dbReference>
<name>A0AAD0TTG9_9BACT</name>
<reference evidence="7 8" key="1">
    <citation type="submission" date="2018-10" db="EMBL/GenBank/DDBJ databases">
        <title>Complete genome sequences of Arcobacter cryaerophilus strains ATCC 43158 and ATCC 49615.</title>
        <authorList>
            <person name="Miller W.G."/>
            <person name="Yee E."/>
            <person name="Bono J.L."/>
        </authorList>
    </citation>
    <scope>NUCLEOTIDE SEQUENCE [LARGE SCALE GENOMIC DNA]</scope>
    <source>
        <strain evidence="7 8">ATCC 43158</strain>
    </source>
</reference>
<feature type="domain" description="ShlB POTRA" evidence="6">
    <location>
        <begin position="153"/>
        <end position="193"/>
    </location>
</feature>
<dbReference type="InterPro" id="IPR035251">
    <property type="entry name" value="ShlB_POTRA"/>
</dbReference>
<feature type="domain" description="Haemolysin activator HlyB C-terminal" evidence="4">
    <location>
        <begin position="198"/>
        <end position="505"/>
    </location>
</feature>
<dbReference type="RefSeq" id="WP_105918172.1">
    <property type="nucleotide sequence ID" value="NZ_CP021072.1"/>
</dbReference>
<dbReference type="GO" id="GO:0098046">
    <property type="term" value="C:type V protein secretion system complex"/>
    <property type="evidence" value="ECO:0007669"/>
    <property type="project" value="TreeGrafter"/>
</dbReference>
<evidence type="ECO:0000313" key="8">
    <source>
        <dbReference type="Proteomes" id="UP000273809"/>
    </source>
</evidence>
<dbReference type="PANTHER" id="PTHR34597:SF3">
    <property type="entry name" value="OUTER MEMBRANE TRANSPORTER CDIB"/>
    <property type="match status" value="1"/>
</dbReference>
<evidence type="ECO:0000256" key="2">
    <source>
        <dbReference type="ARBA" id="ARBA00022692"/>
    </source>
</evidence>
<gene>
    <name evidence="7" type="ORF">ACRYA_1310</name>
</gene>
<protein>
    <submittedName>
        <fullName evidence="7">Hemolysin secretion/activation protein, ShlB/FhaC/HecB family</fullName>
    </submittedName>
</protein>
<dbReference type="Gene3D" id="2.40.160.50">
    <property type="entry name" value="membrane protein fhac: a member of the omp85/tpsb transporter family"/>
    <property type="match status" value="1"/>
</dbReference>
<dbReference type="GeneID" id="56461527"/>
<dbReference type="PANTHER" id="PTHR34597">
    <property type="entry name" value="SLR1661 PROTEIN"/>
    <property type="match status" value="1"/>
</dbReference>
<dbReference type="Proteomes" id="UP000273809">
    <property type="component" value="Chromosome"/>
</dbReference>
<organism evidence="7 8">
    <name type="scientific">Aliarcobacter cryaerophilus ATCC 43158</name>
    <dbReference type="NCBI Taxonomy" id="1032070"/>
    <lineage>
        <taxon>Bacteria</taxon>
        <taxon>Pseudomonadati</taxon>
        <taxon>Campylobacterota</taxon>
        <taxon>Epsilonproteobacteria</taxon>
        <taxon>Campylobacterales</taxon>
        <taxon>Arcobacteraceae</taxon>
        <taxon>Aliarcobacter</taxon>
    </lineage>
</organism>
<evidence type="ECO:0000313" key="7">
    <source>
        <dbReference type="EMBL" id="AYJ80432.1"/>
    </source>
</evidence>
<dbReference type="Pfam" id="PF03865">
    <property type="entry name" value="ShlB"/>
    <property type="match status" value="1"/>
</dbReference>
<dbReference type="EMBL" id="CP032823">
    <property type="protein sequence ID" value="AYJ80432.1"/>
    <property type="molecule type" value="Genomic_DNA"/>
</dbReference>
<keyword evidence="1" id="KW-0472">Membrane</keyword>
<evidence type="ECO:0000259" key="5">
    <source>
        <dbReference type="Pfam" id="PF08479"/>
    </source>
</evidence>